<evidence type="ECO:0000313" key="3">
    <source>
        <dbReference type="Proteomes" id="UP000515258"/>
    </source>
</evidence>
<dbReference type="CDD" id="cd00519">
    <property type="entry name" value="Lipase_3"/>
    <property type="match status" value="1"/>
</dbReference>
<feature type="domain" description="Fungal lipase-type" evidence="1">
    <location>
        <begin position="36"/>
        <end position="155"/>
    </location>
</feature>
<dbReference type="InterPro" id="IPR002921">
    <property type="entry name" value="Fungal_lipase-type"/>
</dbReference>
<accession>A0A7G5B810</accession>
<reference evidence="2 3" key="1">
    <citation type="submission" date="2020-07" db="EMBL/GenBank/DDBJ databases">
        <title>Ralstonia phages.</title>
        <authorList>
            <person name="Trotereau A."/>
            <person name="Boyer C."/>
            <person name="Torres-Barcelo C."/>
        </authorList>
    </citation>
    <scope>NUCLEOTIDE SEQUENCE [LARGE SCALE GENOMIC DNA]</scope>
</reference>
<dbReference type="Pfam" id="PF01764">
    <property type="entry name" value="Lipase_3"/>
    <property type="match status" value="1"/>
</dbReference>
<name>A0A7G5B810_9CAUD</name>
<evidence type="ECO:0000313" key="2">
    <source>
        <dbReference type="EMBL" id="QMV32433.1"/>
    </source>
</evidence>
<sequence>MKPQDYARLAQRAYMVQPQIGAENSAARAIVEGDAVAFPGTNNVACWLANLDADVVQVDGMGGLHHGFWHALSSIRPQLLALPAPAVAVGHSEGAALAILFAAVLCLAGQPPRAVYGFEPPRVSVDGTLASLLIAHGVQVNLYRNGADVVPLVPSLLHAWQHPAQLIEIGKASLPIPNVRDHALERVIQALA</sequence>
<evidence type="ECO:0000259" key="1">
    <source>
        <dbReference type="Pfam" id="PF01764"/>
    </source>
</evidence>
<dbReference type="GO" id="GO:0006629">
    <property type="term" value="P:lipid metabolic process"/>
    <property type="evidence" value="ECO:0007669"/>
    <property type="project" value="InterPro"/>
</dbReference>
<dbReference type="InterPro" id="IPR029058">
    <property type="entry name" value="AB_hydrolase_fold"/>
</dbReference>
<gene>
    <name evidence="2" type="ORF">U2_00058</name>
</gene>
<protein>
    <recommendedName>
        <fullName evidence="1">Fungal lipase-type domain-containing protein</fullName>
    </recommendedName>
</protein>
<dbReference type="Proteomes" id="UP000515258">
    <property type="component" value="Segment"/>
</dbReference>
<organism evidence="2 3">
    <name type="scientific">Ralstonia phage Albius</name>
    <dbReference type="NCBI Taxonomy" id="2759712"/>
    <lineage>
        <taxon>Viruses</taxon>
        <taxon>Duplodnaviria</taxon>
        <taxon>Heunggongvirae</taxon>
        <taxon>Uroviricota</taxon>
        <taxon>Caudoviricetes</taxon>
        <taxon>Rahariannevirus</taxon>
        <taxon>Rahariannevirus raharianne</taxon>
    </lineage>
</organism>
<proteinExistence type="predicted"/>
<dbReference type="Gene3D" id="3.40.50.1820">
    <property type="entry name" value="alpha/beta hydrolase"/>
    <property type="match status" value="1"/>
</dbReference>
<dbReference type="EMBL" id="MT740726">
    <property type="protein sequence ID" value="QMV32433.1"/>
    <property type="molecule type" value="Genomic_DNA"/>
</dbReference>
<dbReference type="SUPFAM" id="SSF53474">
    <property type="entry name" value="alpha/beta-Hydrolases"/>
    <property type="match status" value="1"/>
</dbReference>